<name>A0A7M2SVG5_9ACTN</name>
<evidence type="ECO:0000256" key="1">
    <source>
        <dbReference type="SAM" id="Phobius"/>
    </source>
</evidence>
<dbReference type="EMBL" id="CP063373">
    <property type="protein sequence ID" value="QOV40242.1"/>
    <property type="molecule type" value="Genomic_DNA"/>
</dbReference>
<evidence type="ECO:0000313" key="3">
    <source>
        <dbReference type="Proteomes" id="UP000594205"/>
    </source>
</evidence>
<dbReference type="AlphaFoldDB" id="A0A7M2SVG5"/>
<keyword evidence="1" id="KW-0472">Membrane</keyword>
<keyword evidence="3" id="KW-1185">Reference proteome</keyword>
<dbReference type="KEGG" id="sfeu:IM697_18650"/>
<reference evidence="2 3" key="1">
    <citation type="submission" date="2020-10" db="EMBL/GenBank/DDBJ databases">
        <title>Streptomyces ferrugineus complate genome analysis.</title>
        <authorList>
            <person name="Anwar N."/>
        </authorList>
    </citation>
    <scope>NUCLEOTIDE SEQUENCE [LARGE SCALE GENOMIC DNA]</scope>
    <source>
        <strain evidence="2 3">CCTCC AA2014009</strain>
    </source>
</reference>
<organism evidence="2 3">
    <name type="scientific">Streptomyces ferrugineus</name>
    <dbReference type="NCBI Taxonomy" id="1413221"/>
    <lineage>
        <taxon>Bacteria</taxon>
        <taxon>Bacillati</taxon>
        <taxon>Actinomycetota</taxon>
        <taxon>Actinomycetes</taxon>
        <taxon>Kitasatosporales</taxon>
        <taxon>Streptomycetaceae</taxon>
        <taxon>Streptomyces</taxon>
    </lineage>
</organism>
<feature type="transmembrane region" description="Helical" evidence="1">
    <location>
        <begin position="12"/>
        <end position="35"/>
    </location>
</feature>
<dbReference type="RefSeq" id="WP_194048829.1">
    <property type="nucleotide sequence ID" value="NZ_CP063373.1"/>
</dbReference>
<keyword evidence="1" id="KW-0812">Transmembrane</keyword>
<protein>
    <submittedName>
        <fullName evidence="2">Uncharacterized protein</fullName>
    </submittedName>
</protein>
<gene>
    <name evidence="2" type="ORF">IM697_18650</name>
</gene>
<keyword evidence="1" id="KW-1133">Transmembrane helix</keyword>
<sequence>MADWRFGGVVDQGLAAVLGALVGAVATAGGAYLTAHSSISLYKRQTRREAYRAFLLDADGLSERLNAMIPDSYDAQSLAEPPGTRDALQEVEVVERTLRRAVIDVELMGTDDIANVAVDILIEIATLRRTVETWWNRPAGTPIPDVEWHSAATSHTHLQEHLVLFGDLARQQV</sequence>
<proteinExistence type="predicted"/>
<dbReference type="Proteomes" id="UP000594205">
    <property type="component" value="Chromosome"/>
</dbReference>
<evidence type="ECO:0000313" key="2">
    <source>
        <dbReference type="EMBL" id="QOV40242.1"/>
    </source>
</evidence>
<accession>A0A7M2SVG5</accession>